<proteinExistence type="predicted"/>
<reference evidence="1" key="2">
    <citation type="submission" date="2021-04" db="EMBL/GenBank/DDBJ databases">
        <authorList>
            <person name="Gilroy R."/>
        </authorList>
    </citation>
    <scope>NUCLEOTIDE SEQUENCE</scope>
    <source>
        <strain evidence="1">421</strain>
    </source>
</reference>
<evidence type="ECO:0000313" key="2">
    <source>
        <dbReference type="Proteomes" id="UP000824205"/>
    </source>
</evidence>
<accession>A0A9D1REA7</accession>
<dbReference type="EMBL" id="DXGE01000003">
    <property type="protein sequence ID" value="HIW84986.1"/>
    <property type="molecule type" value="Genomic_DNA"/>
</dbReference>
<sequence length="79" mass="9448">MNLREKIFAHLKNLNFAENYLWTPPQYLNAFLIELNPVEKKNFSQTMQELCDENFFISEGDSQLPSYRLTKKAEELLYK</sequence>
<reference evidence="1" key="1">
    <citation type="journal article" date="2021" name="PeerJ">
        <title>Extensive microbial diversity within the chicken gut microbiome revealed by metagenomics and culture.</title>
        <authorList>
            <person name="Gilroy R."/>
            <person name="Ravi A."/>
            <person name="Getino M."/>
            <person name="Pursley I."/>
            <person name="Horton D.L."/>
            <person name="Alikhan N.F."/>
            <person name="Baker D."/>
            <person name="Gharbi K."/>
            <person name="Hall N."/>
            <person name="Watson M."/>
            <person name="Adriaenssens E.M."/>
            <person name="Foster-Nyarko E."/>
            <person name="Jarju S."/>
            <person name="Secka A."/>
            <person name="Antonio M."/>
            <person name="Oren A."/>
            <person name="Chaudhuri R.R."/>
            <person name="La Ragione R."/>
            <person name="Hildebrand F."/>
            <person name="Pallen M.J."/>
        </authorList>
    </citation>
    <scope>NUCLEOTIDE SEQUENCE</scope>
    <source>
        <strain evidence="1">421</strain>
    </source>
</reference>
<evidence type="ECO:0000313" key="1">
    <source>
        <dbReference type="EMBL" id="HIW84986.1"/>
    </source>
</evidence>
<dbReference type="Proteomes" id="UP000824205">
    <property type="component" value="Unassembled WGS sequence"/>
</dbReference>
<organism evidence="1 2">
    <name type="scientific">Candidatus Eubacterium faecipullorum</name>
    <dbReference type="NCBI Taxonomy" id="2838571"/>
    <lineage>
        <taxon>Bacteria</taxon>
        <taxon>Bacillati</taxon>
        <taxon>Bacillota</taxon>
        <taxon>Clostridia</taxon>
        <taxon>Eubacteriales</taxon>
        <taxon>Eubacteriaceae</taxon>
        <taxon>Eubacterium</taxon>
    </lineage>
</organism>
<gene>
    <name evidence="1" type="ORF">IAA48_00675</name>
</gene>
<comment type="caution">
    <text evidence="1">The sequence shown here is derived from an EMBL/GenBank/DDBJ whole genome shotgun (WGS) entry which is preliminary data.</text>
</comment>
<dbReference type="AlphaFoldDB" id="A0A9D1REA7"/>
<protein>
    <submittedName>
        <fullName evidence="1">Uncharacterized protein</fullName>
    </submittedName>
</protein>
<name>A0A9D1REA7_9FIRM</name>